<keyword evidence="2" id="KW-0234">DNA repair</keyword>
<dbReference type="EMBL" id="BBSC01000012">
    <property type="protein sequence ID" value="GAM78099.1"/>
    <property type="molecule type" value="Genomic_DNA"/>
</dbReference>
<dbReference type="GO" id="GO:0006307">
    <property type="term" value="P:DNA alkylation repair"/>
    <property type="evidence" value="ECO:0007669"/>
    <property type="project" value="TreeGrafter"/>
</dbReference>
<dbReference type="STRING" id="1481914.JCM19241_4804"/>
<gene>
    <name evidence="4" type="ORF">JCM19241_4804</name>
</gene>
<dbReference type="Gene3D" id="3.30.310.20">
    <property type="entry name" value="DNA-3-methyladenine glycosylase AlkA, N-terminal domain"/>
    <property type="match status" value="1"/>
</dbReference>
<dbReference type="GO" id="GO:0032131">
    <property type="term" value="F:alkylated DNA binding"/>
    <property type="evidence" value="ECO:0007669"/>
    <property type="project" value="TreeGrafter"/>
</dbReference>
<dbReference type="SUPFAM" id="SSF55945">
    <property type="entry name" value="TATA-box binding protein-like"/>
    <property type="match status" value="1"/>
</dbReference>
<proteinExistence type="predicted"/>
<dbReference type="Gene3D" id="1.10.340.30">
    <property type="entry name" value="Hypothetical protein, domain 2"/>
    <property type="match status" value="1"/>
</dbReference>
<evidence type="ECO:0000256" key="2">
    <source>
        <dbReference type="ARBA" id="ARBA00023204"/>
    </source>
</evidence>
<dbReference type="AlphaFoldDB" id="A0A0B8QVE0"/>
<protein>
    <submittedName>
        <fullName evidence="4">ADA regulatory protein</fullName>
    </submittedName>
</protein>
<dbReference type="InterPro" id="IPR011257">
    <property type="entry name" value="DNA_glycosylase"/>
</dbReference>
<reference evidence="4 5" key="2">
    <citation type="submission" date="2015-01" db="EMBL/GenBank/DDBJ databases">
        <authorList>
            <consortium name="NBRP consortium"/>
            <person name="Sawabe T."/>
            <person name="Meirelles P."/>
            <person name="Feng G."/>
            <person name="Sayaka M."/>
            <person name="Hattori M."/>
            <person name="Ohkuma M."/>
        </authorList>
    </citation>
    <scope>NUCLEOTIDE SEQUENCE [LARGE SCALE GENOMIC DNA]</scope>
    <source>
        <strain evidence="5">JCM 19241</strain>
    </source>
</reference>
<name>A0A0B8QVE0_9VIBR</name>
<dbReference type="Proteomes" id="UP000031666">
    <property type="component" value="Unassembled WGS sequence"/>
</dbReference>
<dbReference type="GO" id="GO:0006285">
    <property type="term" value="P:base-excision repair, AP site formation"/>
    <property type="evidence" value="ECO:0007669"/>
    <property type="project" value="TreeGrafter"/>
</dbReference>
<accession>A0A0B8QVE0</accession>
<reference evidence="4 5" key="1">
    <citation type="submission" date="2015-01" db="EMBL/GenBank/DDBJ databases">
        <title>Vibrio sp. C94 JCM 19241 whole genome shotgun sequence.</title>
        <authorList>
            <person name="Sawabe T."/>
            <person name="Meirelles P."/>
            <person name="Feng G."/>
            <person name="Sayaka M."/>
            <person name="Hattori M."/>
            <person name="Ohkuma M."/>
        </authorList>
    </citation>
    <scope>NUCLEOTIDE SEQUENCE [LARGE SCALE GENOMIC DNA]</scope>
    <source>
        <strain evidence="5">JCM 19241</strain>
    </source>
</reference>
<dbReference type="PANTHER" id="PTHR43003">
    <property type="entry name" value="DNA-3-METHYLADENINE GLYCOSYLASE"/>
    <property type="match status" value="1"/>
</dbReference>
<dbReference type="PANTHER" id="PTHR43003:SF13">
    <property type="entry name" value="DNA-3-METHYLADENINE GLYCOSYLASE 2"/>
    <property type="match status" value="1"/>
</dbReference>
<dbReference type="GO" id="GO:0008725">
    <property type="term" value="F:DNA-3-methyladenine glycosylase activity"/>
    <property type="evidence" value="ECO:0007669"/>
    <property type="project" value="TreeGrafter"/>
</dbReference>
<dbReference type="InterPro" id="IPR051912">
    <property type="entry name" value="Alkylbase_DNA_Glycosylase/TA"/>
</dbReference>
<dbReference type="GO" id="GO:0005737">
    <property type="term" value="C:cytoplasm"/>
    <property type="evidence" value="ECO:0007669"/>
    <property type="project" value="TreeGrafter"/>
</dbReference>
<evidence type="ECO:0000313" key="4">
    <source>
        <dbReference type="EMBL" id="GAM78099.1"/>
    </source>
</evidence>
<keyword evidence="1" id="KW-0227">DNA damage</keyword>
<dbReference type="SUPFAM" id="SSF48150">
    <property type="entry name" value="DNA-glycosylase"/>
    <property type="match status" value="1"/>
</dbReference>
<sequence length="207" mass="23837">MHKGQTILKIAGHLDWQHMLAFYRLRAIHSLETITDTHYQRSGFFDEFRYQFCLTQHDGNSLILDYQISDKSSLPALIQNIREMFDLDCDTHTVEQHLSKLEPELIKVKGLRIPGVWSVWEAGVRAILGQQVSVKAAINHLNNLVDTISSQDFPTPTEVAQTDLSFLRMPESRKQTLARYAEFMCQHPDSMPNEWLALKGIGPWTMQ</sequence>
<comment type="caution">
    <text evidence="4">The sequence shown here is derived from an EMBL/GenBank/DDBJ whole genome shotgun (WGS) entry which is preliminary data.</text>
</comment>
<dbReference type="InterPro" id="IPR037046">
    <property type="entry name" value="AlkA_N_sf"/>
</dbReference>
<dbReference type="GO" id="GO:0043916">
    <property type="term" value="F:DNA-7-methylguanine glycosylase activity"/>
    <property type="evidence" value="ECO:0007669"/>
    <property type="project" value="TreeGrafter"/>
</dbReference>
<dbReference type="GO" id="GO:0032993">
    <property type="term" value="C:protein-DNA complex"/>
    <property type="evidence" value="ECO:0007669"/>
    <property type="project" value="TreeGrafter"/>
</dbReference>
<organism evidence="4 5">
    <name type="scientific">Vibrio ishigakensis</name>
    <dbReference type="NCBI Taxonomy" id="1481914"/>
    <lineage>
        <taxon>Bacteria</taxon>
        <taxon>Pseudomonadati</taxon>
        <taxon>Pseudomonadota</taxon>
        <taxon>Gammaproteobacteria</taxon>
        <taxon>Vibrionales</taxon>
        <taxon>Vibrionaceae</taxon>
        <taxon>Vibrio</taxon>
    </lineage>
</organism>
<evidence type="ECO:0000259" key="3">
    <source>
        <dbReference type="SMART" id="SM01009"/>
    </source>
</evidence>
<evidence type="ECO:0000313" key="5">
    <source>
        <dbReference type="Proteomes" id="UP000031666"/>
    </source>
</evidence>
<evidence type="ECO:0000256" key="1">
    <source>
        <dbReference type="ARBA" id="ARBA00022763"/>
    </source>
</evidence>
<dbReference type="InterPro" id="IPR010316">
    <property type="entry name" value="AlkA_N"/>
</dbReference>
<dbReference type="Pfam" id="PF06029">
    <property type="entry name" value="AlkA_N"/>
    <property type="match status" value="1"/>
</dbReference>
<feature type="domain" description="DNA-3-methyladenine glycosylase AlkA N-terminal" evidence="3">
    <location>
        <begin position="11"/>
        <end position="118"/>
    </location>
</feature>
<dbReference type="SMART" id="SM01009">
    <property type="entry name" value="AlkA_N"/>
    <property type="match status" value="1"/>
</dbReference>